<accession>A0A2N9KAF6</accession>
<dbReference type="Proteomes" id="UP000237923">
    <property type="component" value="Unassembled WGS sequence"/>
</dbReference>
<dbReference type="PANTHER" id="PTHR12304">
    <property type="entry name" value="INOSINE-URIDINE PREFERRING NUCLEOSIDE HYDROLASE"/>
    <property type="match status" value="1"/>
</dbReference>
<dbReference type="Proteomes" id="UP000239237">
    <property type="component" value="Unassembled WGS sequence"/>
</dbReference>
<organism evidence="5 6">
    <name type="scientific">Leuconostoc suionicum</name>
    <dbReference type="NCBI Taxonomy" id="1511761"/>
    <lineage>
        <taxon>Bacteria</taxon>
        <taxon>Bacillati</taxon>
        <taxon>Bacillota</taxon>
        <taxon>Bacilli</taxon>
        <taxon>Lactobacillales</taxon>
        <taxon>Lactobacillaceae</taxon>
        <taxon>Leuconostoc</taxon>
    </lineage>
</organism>
<gene>
    <name evidence="5" type="primary">rihB_1</name>
    <name evidence="4" type="ORF">LES8486_00723</name>
    <name evidence="5" type="ORF">LES9216_00870</name>
</gene>
<dbReference type="GO" id="GO:0050263">
    <property type="term" value="F:ribosylpyrimidine nucleosidase activity"/>
    <property type="evidence" value="ECO:0007669"/>
    <property type="project" value="UniProtKB-EC"/>
</dbReference>
<evidence type="ECO:0000313" key="5">
    <source>
        <dbReference type="EMBL" id="SPE07017.1"/>
    </source>
</evidence>
<feature type="domain" description="Inosine/uridine-preferring nucleoside hydrolase" evidence="3">
    <location>
        <begin position="6"/>
        <end position="306"/>
    </location>
</feature>
<keyword evidence="7" id="KW-1185">Reference proteome</keyword>
<dbReference type="Gene3D" id="3.90.245.10">
    <property type="entry name" value="Ribonucleoside hydrolase-like"/>
    <property type="match status" value="1"/>
</dbReference>
<dbReference type="GO" id="GO:0008477">
    <property type="term" value="F:purine nucleosidase activity"/>
    <property type="evidence" value="ECO:0007669"/>
    <property type="project" value="TreeGrafter"/>
</dbReference>
<dbReference type="CDD" id="cd02650">
    <property type="entry name" value="nuc_hydro_CaPnhB"/>
    <property type="match status" value="1"/>
</dbReference>
<evidence type="ECO:0000313" key="6">
    <source>
        <dbReference type="Proteomes" id="UP000237923"/>
    </source>
</evidence>
<dbReference type="InterPro" id="IPR023186">
    <property type="entry name" value="IUNH"/>
</dbReference>
<dbReference type="GO" id="GO:0005829">
    <property type="term" value="C:cytosol"/>
    <property type="evidence" value="ECO:0007669"/>
    <property type="project" value="TreeGrafter"/>
</dbReference>
<dbReference type="Pfam" id="PF01156">
    <property type="entry name" value="IU_nuc_hydro"/>
    <property type="match status" value="1"/>
</dbReference>
<evidence type="ECO:0000313" key="7">
    <source>
        <dbReference type="Proteomes" id="UP000239237"/>
    </source>
</evidence>
<evidence type="ECO:0000256" key="2">
    <source>
        <dbReference type="ARBA" id="ARBA00023295"/>
    </source>
</evidence>
<dbReference type="EMBL" id="OKQU01000001">
    <property type="protein sequence ID" value="SPE07017.1"/>
    <property type="molecule type" value="Genomic_DNA"/>
</dbReference>
<dbReference type="GeneID" id="99673919"/>
<dbReference type="InterPro" id="IPR001910">
    <property type="entry name" value="Inosine/uridine_hydrolase_dom"/>
</dbReference>
<dbReference type="GO" id="GO:0006152">
    <property type="term" value="P:purine nucleoside catabolic process"/>
    <property type="evidence" value="ECO:0007669"/>
    <property type="project" value="TreeGrafter"/>
</dbReference>
<dbReference type="KEGG" id="lsu:A6B45_03880"/>
<dbReference type="InterPro" id="IPR036452">
    <property type="entry name" value="Ribo_hydro-like"/>
</dbReference>
<keyword evidence="2 5" id="KW-0326">Glycosidase</keyword>
<evidence type="ECO:0000313" key="4">
    <source>
        <dbReference type="EMBL" id="SPD91738.1"/>
    </source>
</evidence>
<name>A0A2N9KAF6_9LACO</name>
<dbReference type="SUPFAM" id="SSF53590">
    <property type="entry name" value="Nucleoside hydrolase"/>
    <property type="match status" value="1"/>
</dbReference>
<proteinExistence type="predicted"/>
<dbReference type="AlphaFoldDB" id="A0A2N9KAF6"/>
<dbReference type="EMBL" id="OKQR01000001">
    <property type="protein sequence ID" value="SPD91738.1"/>
    <property type="molecule type" value="Genomic_DNA"/>
</dbReference>
<keyword evidence="1 5" id="KW-0378">Hydrolase</keyword>
<evidence type="ECO:0000259" key="3">
    <source>
        <dbReference type="Pfam" id="PF01156"/>
    </source>
</evidence>
<dbReference type="PANTHER" id="PTHR12304:SF4">
    <property type="entry name" value="URIDINE NUCLEOSIDASE"/>
    <property type="match status" value="1"/>
</dbReference>
<reference evidence="5 6" key="2">
    <citation type="submission" date="2018-02" db="EMBL/GenBank/DDBJ databases">
        <authorList>
            <person name="Cohen D.B."/>
            <person name="Kent A.D."/>
        </authorList>
    </citation>
    <scope>NUCLEOTIDE SEQUENCE [LARGE SCALE GENOMIC DNA]</scope>
    <source>
        <strain evidence="5 6">CECT 9216</strain>
    </source>
</reference>
<reference evidence="4 7" key="1">
    <citation type="submission" date="2018-02" db="EMBL/GenBank/DDBJ databases">
        <authorList>
            <person name="Rodrigo-Torres L."/>
            <person name="Arahal R. D."/>
            <person name="Lucena T."/>
        </authorList>
    </citation>
    <scope>NUCLEOTIDE SEQUENCE [LARGE SCALE GENOMIC DNA]</scope>
    <source>
        <strain evidence="4 7">CECT 8486</strain>
    </source>
</reference>
<evidence type="ECO:0000256" key="1">
    <source>
        <dbReference type="ARBA" id="ARBA00022801"/>
    </source>
</evidence>
<sequence length="319" mass="34910">MASTKMILDLDTGVDDALALALAVCDPRVDLIGVIASYGNTLMKTAAQNTLDLLHLLHADEVPVYLGESHASTVNDFEVMPISKAIHGDNGVGNILLEKSPRSIEKESGIQFLINMAHQYQDELVYVPTGPLTNLAKALQIDPKIAKLIGNTTLMGGALTVPGNVTPFTEANINQDPQAADQVFTAQEHLTMVGLDVTLRTLLTKEHTKKWRDLGTKAGQTYADLMDYYIDAYDNLGIDHRGAALHDPLAVAVAIDPSYVMTVSLNMRVTYDQKTKDYGRTIGDRERLLEPTTTKVAVGVKSERFVHDFMDFMIAVLKN</sequence>
<dbReference type="RefSeq" id="WP_072613439.1">
    <property type="nucleotide sequence ID" value="NZ_AP017935.1"/>
</dbReference>
<dbReference type="EC" id="3.2.2.8" evidence="5"/>
<protein>
    <submittedName>
        <fullName evidence="5">Pyrimidine-specific ribonucleoside hydrolase RihB</fullName>
        <ecNumber evidence="5">3.2.2.8</ecNumber>
    </submittedName>
</protein>